<feature type="non-terminal residue" evidence="11">
    <location>
        <position position="1"/>
    </location>
</feature>
<dbReference type="GO" id="GO:0043565">
    <property type="term" value="F:sequence-specific DNA binding"/>
    <property type="evidence" value="ECO:0007669"/>
    <property type="project" value="InterPro"/>
</dbReference>
<protein>
    <submittedName>
        <fullName evidence="11">Nuclear receptor domain-containing protein</fullName>
    </submittedName>
</protein>
<keyword evidence="6" id="KW-0238">DNA-binding</keyword>
<organism evidence="11 12">
    <name type="scientific">Meloidogyne graminicola</name>
    <dbReference type="NCBI Taxonomy" id="189291"/>
    <lineage>
        <taxon>Eukaryota</taxon>
        <taxon>Metazoa</taxon>
        <taxon>Ecdysozoa</taxon>
        <taxon>Nematoda</taxon>
        <taxon>Chromadorea</taxon>
        <taxon>Rhabditida</taxon>
        <taxon>Tylenchina</taxon>
        <taxon>Tylenchomorpha</taxon>
        <taxon>Tylenchoidea</taxon>
        <taxon>Meloidogynidae</taxon>
        <taxon>Meloidogyninae</taxon>
        <taxon>Meloidogyne</taxon>
    </lineage>
</organism>
<dbReference type="GO" id="GO:0008270">
    <property type="term" value="F:zinc ion binding"/>
    <property type="evidence" value="ECO:0007669"/>
    <property type="project" value="UniProtKB-KW"/>
</dbReference>
<dbReference type="PANTHER" id="PTHR24083">
    <property type="entry name" value="NUCLEAR HORMONE RECEPTOR"/>
    <property type="match status" value="1"/>
</dbReference>
<evidence type="ECO:0000256" key="8">
    <source>
        <dbReference type="ARBA" id="ARBA00023170"/>
    </source>
</evidence>
<accession>A0A8S9ZVE4</accession>
<dbReference type="SUPFAM" id="SSF57716">
    <property type="entry name" value="Glucocorticoid receptor-like (DNA-binding domain)"/>
    <property type="match status" value="1"/>
</dbReference>
<dbReference type="Proteomes" id="UP000605970">
    <property type="component" value="Unassembled WGS sequence"/>
</dbReference>
<dbReference type="OrthoDB" id="5778501at2759"/>
<dbReference type="PROSITE" id="PS00031">
    <property type="entry name" value="NUCLEAR_REC_DBD_1"/>
    <property type="match status" value="1"/>
</dbReference>
<sequence length="146" mass="17342">MDPLSKFSNKMYGNKRLIENLRYEIKYHKIDGKFVFTKHKMIPPFKCSICEQKCSFHYYGVLSCEACKQFFRRIIIKRSVPNCRKFNKCDILKGDHCQGCRFSKCLIMGMDPSIVCIKSSEELEEFIKKIKELQLKLIAQYYEQIV</sequence>
<dbReference type="InterPro" id="IPR001628">
    <property type="entry name" value="Znf_hrmn_rcpt"/>
</dbReference>
<dbReference type="EMBL" id="JABEBT010000018">
    <property type="protein sequence ID" value="KAF7637610.1"/>
    <property type="molecule type" value="Genomic_DNA"/>
</dbReference>
<dbReference type="Gene3D" id="3.30.50.10">
    <property type="entry name" value="Erythroid Transcription Factor GATA-1, subunit A"/>
    <property type="match status" value="1"/>
</dbReference>
<proteinExistence type="inferred from homology"/>
<dbReference type="GO" id="GO:0003700">
    <property type="term" value="F:DNA-binding transcription factor activity"/>
    <property type="evidence" value="ECO:0007669"/>
    <property type="project" value="InterPro"/>
</dbReference>
<keyword evidence="12" id="KW-1185">Reference proteome</keyword>
<keyword evidence="9" id="KW-0539">Nucleus</keyword>
<dbReference type="AlphaFoldDB" id="A0A8S9ZVE4"/>
<comment type="similarity">
    <text evidence="1">Belongs to the nuclear hormone receptor family.</text>
</comment>
<evidence type="ECO:0000256" key="2">
    <source>
        <dbReference type="ARBA" id="ARBA00022723"/>
    </source>
</evidence>
<evidence type="ECO:0000256" key="1">
    <source>
        <dbReference type="ARBA" id="ARBA00005993"/>
    </source>
</evidence>
<comment type="caution">
    <text evidence="11">The sequence shown here is derived from an EMBL/GenBank/DDBJ whole genome shotgun (WGS) entry which is preliminary data.</text>
</comment>
<dbReference type="InterPro" id="IPR050274">
    <property type="entry name" value="Nuclear_hormone_rcpt_NR2"/>
</dbReference>
<evidence type="ECO:0000256" key="6">
    <source>
        <dbReference type="ARBA" id="ARBA00023125"/>
    </source>
</evidence>
<keyword evidence="5" id="KW-0805">Transcription regulation</keyword>
<evidence type="ECO:0000256" key="4">
    <source>
        <dbReference type="ARBA" id="ARBA00022833"/>
    </source>
</evidence>
<keyword evidence="2" id="KW-0479">Metal-binding</keyword>
<dbReference type="InterPro" id="IPR013088">
    <property type="entry name" value="Znf_NHR/GATA"/>
</dbReference>
<keyword evidence="7" id="KW-0804">Transcription</keyword>
<keyword evidence="3" id="KW-0863">Zinc-finger</keyword>
<gene>
    <name evidence="11" type="ORF">Mgra_00002866</name>
</gene>
<keyword evidence="4" id="KW-0862">Zinc</keyword>
<name>A0A8S9ZVE4_9BILA</name>
<evidence type="ECO:0000259" key="10">
    <source>
        <dbReference type="PROSITE" id="PS51030"/>
    </source>
</evidence>
<dbReference type="PRINTS" id="PR00047">
    <property type="entry name" value="STROIDFINGER"/>
</dbReference>
<evidence type="ECO:0000313" key="12">
    <source>
        <dbReference type="Proteomes" id="UP000605970"/>
    </source>
</evidence>
<evidence type="ECO:0000313" key="11">
    <source>
        <dbReference type="EMBL" id="KAF7637610.1"/>
    </source>
</evidence>
<dbReference type="PROSITE" id="PS51030">
    <property type="entry name" value="NUCLEAR_REC_DBD_2"/>
    <property type="match status" value="1"/>
</dbReference>
<dbReference type="SMART" id="SM00399">
    <property type="entry name" value="ZnF_C4"/>
    <property type="match status" value="1"/>
</dbReference>
<feature type="domain" description="Nuclear receptor" evidence="10">
    <location>
        <begin position="44"/>
        <end position="117"/>
    </location>
</feature>
<dbReference type="Pfam" id="PF00105">
    <property type="entry name" value="zf-C4"/>
    <property type="match status" value="1"/>
</dbReference>
<evidence type="ECO:0000256" key="3">
    <source>
        <dbReference type="ARBA" id="ARBA00022771"/>
    </source>
</evidence>
<reference evidence="11" key="1">
    <citation type="journal article" date="2020" name="Ecol. Evol.">
        <title>Genome structure and content of the rice root-knot nematode (Meloidogyne graminicola).</title>
        <authorList>
            <person name="Phan N.T."/>
            <person name="Danchin E.G.J."/>
            <person name="Klopp C."/>
            <person name="Perfus-Barbeoch L."/>
            <person name="Kozlowski D.K."/>
            <person name="Koutsovoulos G.D."/>
            <person name="Lopez-Roques C."/>
            <person name="Bouchez O."/>
            <person name="Zahm M."/>
            <person name="Besnard G."/>
            <person name="Bellafiore S."/>
        </authorList>
    </citation>
    <scope>NUCLEOTIDE SEQUENCE</scope>
    <source>
        <strain evidence="11">VN-18</strain>
    </source>
</reference>
<evidence type="ECO:0000256" key="7">
    <source>
        <dbReference type="ARBA" id="ARBA00023163"/>
    </source>
</evidence>
<keyword evidence="8 11" id="KW-0675">Receptor</keyword>
<evidence type="ECO:0000256" key="9">
    <source>
        <dbReference type="ARBA" id="ARBA00023242"/>
    </source>
</evidence>
<evidence type="ECO:0000256" key="5">
    <source>
        <dbReference type="ARBA" id="ARBA00023015"/>
    </source>
</evidence>